<reference evidence="4" key="1">
    <citation type="submission" date="2018-05" db="EMBL/GenBank/DDBJ databases">
        <authorList>
            <person name="Du Z."/>
            <person name="Wang X."/>
        </authorList>
    </citation>
    <scope>NUCLEOTIDE SEQUENCE [LARGE SCALE GENOMIC DNA]</scope>
    <source>
        <strain evidence="4">CQN31</strain>
    </source>
</reference>
<dbReference type="Pfam" id="PF03795">
    <property type="entry name" value="YCII"/>
    <property type="match status" value="1"/>
</dbReference>
<organism evidence="3 4">
    <name type="scientific">Falsiroseomonas bella</name>
    <dbReference type="NCBI Taxonomy" id="2184016"/>
    <lineage>
        <taxon>Bacteria</taxon>
        <taxon>Pseudomonadati</taxon>
        <taxon>Pseudomonadota</taxon>
        <taxon>Alphaproteobacteria</taxon>
        <taxon>Acetobacterales</taxon>
        <taxon>Roseomonadaceae</taxon>
        <taxon>Falsiroseomonas</taxon>
    </lineage>
</organism>
<dbReference type="RefSeq" id="WP_109870556.1">
    <property type="nucleotide sequence ID" value="NZ_QGNA01000002.1"/>
</dbReference>
<gene>
    <name evidence="3" type="ORF">DFH01_11480</name>
</gene>
<dbReference type="Gene3D" id="3.30.70.1060">
    <property type="entry name" value="Dimeric alpha+beta barrel"/>
    <property type="match status" value="1"/>
</dbReference>
<dbReference type="EMBL" id="QGNA01000002">
    <property type="protein sequence ID" value="PWS37448.1"/>
    <property type="molecule type" value="Genomic_DNA"/>
</dbReference>
<evidence type="ECO:0000259" key="2">
    <source>
        <dbReference type="Pfam" id="PF03795"/>
    </source>
</evidence>
<dbReference type="PANTHER" id="PTHR33606">
    <property type="entry name" value="PROTEIN YCII"/>
    <property type="match status" value="1"/>
</dbReference>
<keyword evidence="4" id="KW-1185">Reference proteome</keyword>
<sequence>MPHFCVIAHDRPEPGRAERRQGSRRPHFERMKPAVERGAVLFAGSMLGEDGAMATSVLIVDFPDRAALDAWLAEEPYLRDGVWGQVEVKPMFVAVDGKGITPAWLDLMRKVPPA</sequence>
<comment type="similarity">
    <text evidence="1">Belongs to the YciI family.</text>
</comment>
<dbReference type="InterPro" id="IPR051807">
    <property type="entry name" value="Sec-metab_biosynth-assoc"/>
</dbReference>
<evidence type="ECO:0000256" key="1">
    <source>
        <dbReference type="ARBA" id="ARBA00007689"/>
    </source>
</evidence>
<dbReference type="AlphaFoldDB" id="A0A317FII7"/>
<comment type="caution">
    <text evidence="3">The sequence shown here is derived from an EMBL/GenBank/DDBJ whole genome shotgun (WGS) entry which is preliminary data.</text>
</comment>
<protein>
    <recommendedName>
        <fullName evidence="2">YCII-related domain-containing protein</fullName>
    </recommendedName>
</protein>
<dbReference type="InterPro" id="IPR005545">
    <property type="entry name" value="YCII"/>
</dbReference>
<dbReference type="Proteomes" id="UP000245765">
    <property type="component" value="Unassembled WGS sequence"/>
</dbReference>
<evidence type="ECO:0000313" key="4">
    <source>
        <dbReference type="Proteomes" id="UP000245765"/>
    </source>
</evidence>
<dbReference type="SUPFAM" id="SSF54909">
    <property type="entry name" value="Dimeric alpha+beta barrel"/>
    <property type="match status" value="1"/>
</dbReference>
<dbReference type="OrthoDB" id="2293521at2"/>
<dbReference type="InterPro" id="IPR011008">
    <property type="entry name" value="Dimeric_a/b-barrel"/>
</dbReference>
<accession>A0A317FII7</accession>
<feature type="domain" description="YCII-related" evidence="2">
    <location>
        <begin position="4"/>
        <end position="91"/>
    </location>
</feature>
<evidence type="ECO:0000313" key="3">
    <source>
        <dbReference type="EMBL" id="PWS37448.1"/>
    </source>
</evidence>
<name>A0A317FII7_9PROT</name>
<proteinExistence type="inferred from homology"/>
<dbReference type="PANTHER" id="PTHR33606:SF3">
    <property type="entry name" value="PROTEIN YCII"/>
    <property type="match status" value="1"/>
</dbReference>